<feature type="signal peptide" evidence="1">
    <location>
        <begin position="1"/>
        <end position="34"/>
    </location>
</feature>
<dbReference type="InterPro" id="IPR000639">
    <property type="entry name" value="Epox_hydrolase-like"/>
</dbReference>
<dbReference type="PRINTS" id="PR00412">
    <property type="entry name" value="EPOXHYDRLASE"/>
</dbReference>
<dbReference type="Gene3D" id="3.40.50.1820">
    <property type="entry name" value="alpha/beta hydrolase"/>
    <property type="match status" value="1"/>
</dbReference>
<evidence type="ECO:0000259" key="2">
    <source>
        <dbReference type="Pfam" id="PF12697"/>
    </source>
</evidence>
<evidence type="ECO:0000256" key="1">
    <source>
        <dbReference type="SAM" id="SignalP"/>
    </source>
</evidence>
<dbReference type="SUPFAM" id="SSF53474">
    <property type="entry name" value="alpha/beta-Hydrolases"/>
    <property type="match status" value="1"/>
</dbReference>
<feature type="domain" description="AB hydrolase-1" evidence="2">
    <location>
        <begin position="95"/>
        <end position="346"/>
    </location>
</feature>
<organism evidence="3 4">
    <name type="scientific">Labrys monachus</name>
    <dbReference type="NCBI Taxonomy" id="217067"/>
    <lineage>
        <taxon>Bacteria</taxon>
        <taxon>Pseudomonadati</taxon>
        <taxon>Pseudomonadota</taxon>
        <taxon>Alphaproteobacteria</taxon>
        <taxon>Hyphomicrobiales</taxon>
        <taxon>Xanthobacteraceae</taxon>
        <taxon>Labrys</taxon>
    </lineage>
</organism>
<proteinExistence type="predicted"/>
<evidence type="ECO:0000313" key="3">
    <source>
        <dbReference type="EMBL" id="MDQ0392294.1"/>
    </source>
</evidence>
<name>A0ABU0FDR0_9HYPH</name>
<feature type="chain" id="PRO_5045999170" evidence="1">
    <location>
        <begin position="35"/>
        <end position="355"/>
    </location>
</feature>
<dbReference type="PANTHER" id="PTHR43798">
    <property type="entry name" value="MONOACYLGLYCEROL LIPASE"/>
    <property type="match status" value="1"/>
</dbReference>
<sequence length="355" mass="39733">MSSKFRFPPAWRALHGAATLVAFCLAFACLPAAAQTAAPAGIQGPVYTQALGIGLESWPYPYPVHFMPVEEQGQALRMAYMDVAPSATPNGRTALLFHGKNFDSSYWRLTIEALAGAGYRVVVPDQIGFNKSSKPEIDYSFDVLAANTARLLDSLHVSDVDLIGHSTGGMLAVRFARTFPSRIRRLVLEDPIGLEDYRLSIPPQTTRTLFEAERNQTVEQYRAFIKRYFPVLPASQYEPFVEWRARIGLSGEFDRYAMAVALTYQMIYRQPVRYEYRFLEMPMLMMVGGADRTTPLRAYAPPEVAARMGDFPVLARDACAEARHCRLVVFPGLGHVPHLEAPDAFNQDLLAFLRE</sequence>
<dbReference type="InterPro" id="IPR000073">
    <property type="entry name" value="AB_hydrolase_1"/>
</dbReference>
<dbReference type="PROSITE" id="PS51257">
    <property type="entry name" value="PROKAR_LIPOPROTEIN"/>
    <property type="match status" value="1"/>
</dbReference>
<evidence type="ECO:0000313" key="4">
    <source>
        <dbReference type="Proteomes" id="UP001237448"/>
    </source>
</evidence>
<protein>
    <submittedName>
        <fullName evidence="3">Pimeloyl-ACP methyl ester carboxylesterase</fullName>
    </submittedName>
</protein>
<reference evidence="3 4" key="1">
    <citation type="submission" date="2023-07" db="EMBL/GenBank/DDBJ databases">
        <title>Genomic Encyclopedia of Type Strains, Phase IV (KMG-IV): sequencing the most valuable type-strain genomes for metagenomic binning, comparative biology and taxonomic classification.</title>
        <authorList>
            <person name="Goeker M."/>
        </authorList>
    </citation>
    <scope>NUCLEOTIDE SEQUENCE [LARGE SCALE GENOMIC DNA]</scope>
    <source>
        <strain evidence="3 4">DSM 5896</strain>
    </source>
</reference>
<dbReference type="InterPro" id="IPR029058">
    <property type="entry name" value="AB_hydrolase_fold"/>
</dbReference>
<dbReference type="PRINTS" id="PR00111">
    <property type="entry name" value="ABHYDROLASE"/>
</dbReference>
<dbReference type="Pfam" id="PF12697">
    <property type="entry name" value="Abhydrolase_6"/>
    <property type="match status" value="1"/>
</dbReference>
<keyword evidence="4" id="KW-1185">Reference proteome</keyword>
<keyword evidence="1" id="KW-0732">Signal</keyword>
<gene>
    <name evidence="3" type="ORF">J3R73_002086</name>
</gene>
<dbReference type="InterPro" id="IPR050266">
    <property type="entry name" value="AB_hydrolase_sf"/>
</dbReference>
<dbReference type="RefSeq" id="WP_307425954.1">
    <property type="nucleotide sequence ID" value="NZ_JAUSVK010000001.1"/>
</dbReference>
<dbReference type="Proteomes" id="UP001237448">
    <property type="component" value="Unassembled WGS sequence"/>
</dbReference>
<dbReference type="EMBL" id="JAUSVK010000001">
    <property type="protein sequence ID" value="MDQ0392294.1"/>
    <property type="molecule type" value="Genomic_DNA"/>
</dbReference>
<comment type="caution">
    <text evidence="3">The sequence shown here is derived from an EMBL/GenBank/DDBJ whole genome shotgun (WGS) entry which is preliminary data.</text>
</comment>
<accession>A0ABU0FDR0</accession>